<name>A0A0A9ANJ2_ARUDO</name>
<protein>
    <submittedName>
        <fullName evidence="1">Uncharacterized protein</fullName>
    </submittedName>
</protein>
<reference evidence="1" key="1">
    <citation type="submission" date="2014-09" db="EMBL/GenBank/DDBJ databases">
        <authorList>
            <person name="Magalhaes I.L.F."/>
            <person name="Oliveira U."/>
            <person name="Santos F.R."/>
            <person name="Vidigal T.H.D.A."/>
            <person name="Brescovit A.D."/>
            <person name="Santos A.J."/>
        </authorList>
    </citation>
    <scope>NUCLEOTIDE SEQUENCE</scope>
    <source>
        <tissue evidence="1">Shoot tissue taken approximately 20 cm above the soil surface</tissue>
    </source>
</reference>
<sequence>MAGRPRATHMHTFASVLATAPSAGRLRSDKKASDRASHSILMLVSLPLLSSTVSMHSAT</sequence>
<dbReference type="EMBL" id="GBRH01249283">
    <property type="protein sequence ID" value="JAD48612.1"/>
    <property type="molecule type" value="Transcribed_RNA"/>
</dbReference>
<evidence type="ECO:0000313" key="1">
    <source>
        <dbReference type="EMBL" id="JAD48612.1"/>
    </source>
</evidence>
<reference evidence="1" key="2">
    <citation type="journal article" date="2015" name="Data Brief">
        <title>Shoot transcriptome of the giant reed, Arundo donax.</title>
        <authorList>
            <person name="Barrero R.A."/>
            <person name="Guerrero F.D."/>
            <person name="Moolhuijzen P."/>
            <person name="Goolsby J.A."/>
            <person name="Tidwell J."/>
            <person name="Bellgard S.E."/>
            <person name="Bellgard M.I."/>
        </authorList>
    </citation>
    <scope>NUCLEOTIDE SEQUENCE</scope>
    <source>
        <tissue evidence="1">Shoot tissue taken approximately 20 cm above the soil surface</tissue>
    </source>
</reference>
<dbReference type="AlphaFoldDB" id="A0A0A9ANJ2"/>
<proteinExistence type="predicted"/>
<organism evidence="1">
    <name type="scientific">Arundo donax</name>
    <name type="common">Giant reed</name>
    <name type="synonym">Donax arundinaceus</name>
    <dbReference type="NCBI Taxonomy" id="35708"/>
    <lineage>
        <taxon>Eukaryota</taxon>
        <taxon>Viridiplantae</taxon>
        <taxon>Streptophyta</taxon>
        <taxon>Embryophyta</taxon>
        <taxon>Tracheophyta</taxon>
        <taxon>Spermatophyta</taxon>
        <taxon>Magnoliopsida</taxon>
        <taxon>Liliopsida</taxon>
        <taxon>Poales</taxon>
        <taxon>Poaceae</taxon>
        <taxon>PACMAD clade</taxon>
        <taxon>Arundinoideae</taxon>
        <taxon>Arundineae</taxon>
        <taxon>Arundo</taxon>
    </lineage>
</organism>
<accession>A0A0A9ANJ2</accession>